<dbReference type="Pfam" id="PF22748">
    <property type="entry name" value="PexRD54_WY"/>
    <property type="match status" value="3"/>
</dbReference>
<organism evidence="9 10">
    <name type="scientific">Phytophthora palmivora</name>
    <dbReference type="NCBI Taxonomy" id="4796"/>
    <lineage>
        <taxon>Eukaryota</taxon>
        <taxon>Sar</taxon>
        <taxon>Stramenopiles</taxon>
        <taxon>Oomycota</taxon>
        <taxon>Peronosporomycetes</taxon>
        <taxon>Peronosporales</taxon>
        <taxon>Peronosporaceae</taxon>
        <taxon>Phytophthora</taxon>
    </lineage>
</organism>
<comment type="subcellular location">
    <subcellularLocation>
        <location evidence="1">Host cell</location>
    </subcellularLocation>
    <subcellularLocation>
        <location evidence="2">Secreted</location>
    </subcellularLocation>
</comment>
<evidence type="ECO:0000256" key="4">
    <source>
        <dbReference type="ARBA" id="ARBA00022525"/>
    </source>
</evidence>
<reference evidence="9 10" key="1">
    <citation type="journal article" date="2017" name="Genome Biol. Evol.">
        <title>Phytophthora megakarya and P. palmivora, closely related causal agents of cacao black pod rot, underwent increases in genome sizes and gene numbers by different mechanisms.</title>
        <authorList>
            <person name="Ali S.S."/>
            <person name="Shao J."/>
            <person name="Lary D.J."/>
            <person name="Kronmiller B."/>
            <person name="Shen D."/>
            <person name="Strem M.D."/>
            <person name="Amoako-Attah I."/>
            <person name="Akrofi A.Y."/>
            <person name="Begoude B.A."/>
            <person name="Ten Hoopen G.M."/>
            <person name="Coulibaly K."/>
            <person name="Kebe B.I."/>
            <person name="Melnick R.L."/>
            <person name="Guiltinan M.J."/>
            <person name="Tyler B.M."/>
            <person name="Meinhardt L.W."/>
            <person name="Bailey B.A."/>
        </authorList>
    </citation>
    <scope>NUCLEOTIDE SEQUENCE [LARGE SCALE GENOMIC DNA]</scope>
    <source>
        <strain evidence="10">sbr112.9</strain>
    </source>
</reference>
<feature type="domain" description="RxLR effector PexRD54 WY" evidence="8">
    <location>
        <begin position="352"/>
        <end position="392"/>
    </location>
</feature>
<evidence type="ECO:0000256" key="1">
    <source>
        <dbReference type="ARBA" id="ARBA00004340"/>
    </source>
</evidence>
<dbReference type="GO" id="GO:0043657">
    <property type="term" value="C:host cell"/>
    <property type="evidence" value="ECO:0007669"/>
    <property type="project" value="UniProtKB-SubCell"/>
</dbReference>
<name>A0A2P4XAV9_9STRA</name>
<evidence type="ECO:0000256" key="5">
    <source>
        <dbReference type="ARBA" id="ARBA00022729"/>
    </source>
</evidence>
<proteinExistence type="inferred from homology"/>
<evidence type="ECO:0000313" key="10">
    <source>
        <dbReference type="Proteomes" id="UP000237271"/>
    </source>
</evidence>
<evidence type="ECO:0000256" key="3">
    <source>
        <dbReference type="ARBA" id="ARBA00010400"/>
    </source>
</evidence>
<keyword evidence="10" id="KW-1185">Reference proteome</keyword>
<evidence type="ECO:0000313" key="9">
    <source>
        <dbReference type="EMBL" id="POM62675.1"/>
    </source>
</evidence>
<comment type="caution">
    <text evidence="9">The sequence shown here is derived from an EMBL/GenBank/DDBJ whole genome shotgun (WGS) entry which is preliminary data.</text>
</comment>
<gene>
    <name evidence="9" type="ORF">PHPALM_28136</name>
</gene>
<dbReference type="GO" id="GO:0005576">
    <property type="term" value="C:extracellular region"/>
    <property type="evidence" value="ECO:0007669"/>
    <property type="project" value="UniProtKB-SubCell"/>
</dbReference>
<protein>
    <submittedName>
        <fullName evidence="9">Secreted RxLR effector peptide protein</fullName>
    </submittedName>
</protein>
<keyword evidence="4" id="KW-0964">Secreted</keyword>
<keyword evidence="5 7" id="KW-0732">Signal</keyword>
<evidence type="ECO:0000256" key="6">
    <source>
        <dbReference type="ARBA" id="ARBA00023026"/>
    </source>
</evidence>
<accession>A0A2P4XAV9</accession>
<feature type="domain" description="RxLR effector PexRD54 WY" evidence="8">
    <location>
        <begin position="170"/>
        <end position="210"/>
    </location>
</feature>
<dbReference type="AlphaFoldDB" id="A0A2P4XAV9"/>
<feature type="chain" id="PRO_5015117649" evidence="7">
    <location>
        <begin position="22"/>
        <end position="453"/>
    </location>
</feature>
<feature type="domain" description="RxLR effector PexRD54 WY" evidence="8">
    <location>
        <begin position="260"/>
        <end position="300"/>
    </location>
</feature>
<comment type="similarity">
    <text evidence="3">Belongs to the RxLR effector family.</text>
</comment>
<keyword evidence="6" id="KW-0843">Virulence</keyword>
<dbReference type="Proteomes" id="UP000237271">
    <property type="component" value="Unassembled WGS sequence"/>
</dbReference>
<evidence type="ECO:0000256" key="2">
    <source>
        <dbReference type="ARBA" id="ARBA00004613"/>
    </source>
</evidence>
<evidence type="ECO:0000256" key="7">
    <source>
        <dbReference type="SAM" id="SignalP"/>
    </source>
</evidence>
<dbReference type="EMBL" id="NCKW01015516">
    <property type="protein sequence ID" value="POM62675.1"/>
    <property type="molecule type" value="Genomic_DNA"/>
</dbReference>
<dbReference type="OrthoDB" id="126945at2759"/>
<sequence length="453" mass="52060">MRLHRITLLAIGSLWVLTATCCNSQIATSLFTTGPYDVSRFLRLHNDQTKESEKDGEDRGISTTTVESISNSLRGEANQLDTWLIGGKSTDDVFKLLLLDNIADTVLTSPKLQSYIDYMKLFNKHNPQQQTSLVSTLASNYGYDGLAQIIEAAKKVPGTAKQARRLETEMMQRWLYQEKTPDDIVKLLKLNEMRYDLFDKPELFTWVKYVDDFNEMYPKQKTTLFEQLSPLFDEGALVDMLIKAKSIPTTEKIAQRIQSEQTQYWLTNKKTPDDLFTLLRLNRAGDTLLENPLLDAWIKYAGDFREMHPKISLNTISTIGEYYPHAQLATMIVEATKSPQTEKIAYRLHSEQLRDWNMGGRSPAGVFNLLKLDEAGDQIFRNPLIPTWLKYVDFYNKRKTKPVSVTSMLRKRFGDEVFAKMLIDAQDVASIRKIASRMLDSLIKRWKKDGIIQ</sequence>
<feature type="signal peptide" evidence="7">
    <location>
        <begin position="1"/>
        <end position="21"/>
    </location>
</feature>
<evidence type="ECO:0000259" key="8">
    <source>
        <dbReference type="Pfam" id="PF22748"/>
    </source>
</evidence>
<dbReference type="InterPro" id="IPR054463">
    <property type="entry name" value="PexRD54_WY"/>
</dbReference>